<reference evidence="3" key="1">
    <citation type="submission" date="2023-03" db="EMBL/GenBank/DDBJ databases">
        <title>Massive genome expansion in bonnet fungi (Mycena s.s.) driven by repeated elements and novel gene families across ecological guilds.</title>
        <authorList>
            <consortium name="Lawrence Berkeley National Laboratory"/>
            <person name="Harder C.B."/>
            <person name="Miyauchi S."/>
            <person name="Viragh M."/>
            <person name="Kuo A."/>
            <person name="Thoen E."/>
            <person name="Andreopoulos B."/>
            <person name="Lu D."/>
            <person name="Skrede I."/>
            <person name="Drula E."/>
            <person name="Henrissat B."/>
            <person name="Morin E."/>
            <person name="Kohler A."/>
            <person name="Barry K."/>
            <person name="LaButti K."/>
            <person name="Morin E."/>
            <person name="Salamov A."/>
            <person name="Lipzen A."/>
            <person name="Mereny Z."/>
            <person name="Hegedus B."/>
            <person name="Baldrian P."/>
            <person name="Stursova M."/>
            <person name="Weitz H."/>
            <person name="Taylor A."/>
            <person name="Grigoriev I.V."/>
            <person name="Nagy L.G."/>
            <person name="Martin F."/>
            <person name="Kauserud H."/>
        </authorList>
    </citation>
    <scope>NUCLEOTIDE SEQUENCE</scope>
    <source>
        <strain evidence="3">CBHHK182m</strain>
    </source>
</reference>
<sequence>MDSLPQEMWLRIFALVDCTKSLGCLVLTCRKFNALGLEALLRHVNWRSVGVALAHMEFWDRNPSKTHLVRSLSLQLGVIDIEEKERIFRGIQSFSRLNHLILLGGNVSAIIYLTLQLLPSVTHLTLHACAISPPPPFFPDSYPSTLPRALIQVTHLVVSKLRLPPINSFLPDGVEMPMSEHLPHLQSFVADTMGLNLPTQVAAQLTSLRLKLSGRALGDIQPRLDIVLARLPALVHLDISAPAARPVAAVSQQPAPALPHLRTLSAPWPAAGHIFPAAPLLAHLRVTTALTKSDDAIWLLEHLHGVALRSMVLLLDEWDDEIPLAAVRCIPQCETLEIVYAGGGPSDTFLFDLGIHHLPLLTRLRTLRLHKAAPRPEPEPQPPRFVWPPPPAARRRQQSTAAANAGGQLAAPEGAEGSSREAVAERTAKAVAREAKAAAREAKAAARAAKAAALHAEKTASMRECLHAWTRYNPALQRVQLGHEAGRTWVRRALGGRQRQWEVDVEALEDKKAAWALVCAAP</sequence>
<organism evidence="3 4">
    <name type="scientific">Mycena metata</name>
    <dbReference type="NCBI Taxonomy" id="1033252"/>
    <lineage>
        <taxon>Eukaryota</taxon>
        <taxon>Fungi</taxon>
        <taxon>Dikarya</taxon>
        <taxon>Basidiomycota</taxon>
        <taxon>Agaricomycotina</taxon>
        <taxon>Agaricomycetes</taxon>
        <taxon>Agaricomycetidae</taxon>
        <taxon>Agaricales</taxon>
        <taxon>Marasmiineae</taxon>
        <taxon>Mycenaceae</taxon>
        <taxon>Mycena</taxon>
    </lineage>
</organism>
<accession>A0AAD7HW42</accession>
<evidence type="ECO:0000256" key="1">
    <source>
        <dbReference type="SAM" id="MobiDB-lite"/>
    </source>
</evidence>
<comment type="caution">
    <text evidence="3">The sequence shown here is derived from an EMBL/GenBank/DDBJ whole genome shotgun (WGS) entry which is preliminary data.</text>
</comment>
<dbReference type="InterPro" id="IPR001810">
    <property type="entry name" value="F-box_dom"/>
</dbReference>
<dbReference type="PROSITE" id="PS50181">
    <property type="entry name" value="FBOX"/>
    <property type="match status" value="1"/>
</dbReference>
<dbReference type="InterPro" id="IPR036047">
    <property type="entry name" value="F-box-like_dom_sf"/>
</dbReference>
<feature type="compositionally biased region" description="Pro residues" evidence="1">
    <location>
        <begin position="379"/>
        <end position="392"/>
    </location>
</feature>
<evidence type="ECO:0000313" key="3">
    <source>
        <dbReference type="EMBL" id="KAJ7728469.1"/>
    </source>
</evidence>
<name>A0AAD7HW42_9AGAR</name>
<feature type="compositionally biased region" description="Basic and acidic residues" evidence="1">
    <location>
        <begin position="418"/>
        <end position="427"/>
    </location>
</feature>
<dbReference type="CDD" id="cd09917">
    <property type="entry name" value="F-box_SF"/>
    <property type="match status" value="1"/>
</dbReference>
<dbReference type="AlphaFoldDB" id="A0AAD7HW42"/>
<dbReference type="Gene3D" id="3.80.10.10">
    <property type="entry name" value="Ribonuclease Inhibitor"/>
    <property type="match status" value="1"/>
</dbReference>
<evidence type="ECO:0000259" key="2">
    <source>
        <dbReference type="PROSITE" id="PS50181"/>
    </source>
</evidence>
<dbReference type="EMBL" id="JARKIB010000172">
    <property type="protein sequence ID" value="KAJ7728469.1"/>
    <property type="molecule type" value="Genomic_DNA"/>
</dbReference>
<protein>
    <recommendedName>
        <fullName evidence="2">F-box domain-containing protein</fullName>
    </recommendedName>
</protein>
<evidence type="ECO:0000313" key="4">
    <source>
        <dbReference type="Proteomes" id="UP001215598"/>
    </source>
</evidence>
<gene>
    <name evidence="3" type="ORF">B0H16DRAFT_1470437</name>
</gene>
<keyword evidence="4" id="KW-1185">Reference proteome</keyword>
<dbReference type="Proteomes" id="UP001215598">
    <property type="component" value="Unassembled WGS sequence"/>
</dbReference>
<dbReference type="SUPFAM" id="SSF81383">
    <property type="entry name" value="F-box domain"/>
    <property type="match status" value="1"/>
</dbReference>
<feature type="domain" description="F-box" evidence="2">
    <location>
        <begin position="1"/>
        <end position="49"/>
    </location>
</feature>
<dbReference type="InterPro" id="IPR032675">
    <property type="entry name" value="LRR_dom_sf"/>
</dbReference>
<feature type="region of interest" description="Disordered" evidence="1">
    <location>
        <begin position="373"/>
        <end position="427"/>
    </location>
</feature>
<feature type="compositionally biased region" description="Low complexity" evidence="1">
    <location>
        <begin position="398"/>
        <end position="411"/>
    </location>
</feature>
<dbReference type="SUPFAM" id="SSF52047">
    <property type="entry name" value="RNI-like"/>
    <property type="match status" value="1"/>
</dbReference>
<proteinExistence type="predicted"/>